<comment type="similarity">
    <text evidence="8">Belongs to the HIV-1 REV protein family.</text>
</comment>
<dbReference type="GO" id="GO:0003723">
    <property type="term" value="F:RNA binding"/>
    <property type="evidence" value="ECO:0007669"/>
    <property type="project" value="UniProtKB-UniRule"/>
</dbReference>
<evidence type="ECO:0000256" key="9">
    <source>
        <dbReference type="RuleBase" id="RU364044"/>
    </source>
</evidence>
<feature type="region of interest" description="Disordered" evidence="10">
    <location>
        <begin position="68"/>
        <end position="104"/>
    </location>
</feature>
<name>Q6Y8Z8_HV1</name>
<evidence type="ECO:0000313" key="11">
    <source>
        <dbReference type="EMBL" id="AAO47142.1"/>
    </source>
</evidence>
<dbReference type="GO" id="GO:0051028">
    <property type="term" value="P:mRNA transport"/>
    <property type="evidence" value="ECO:0007669"/>
    <property type="project" value="UniProtKB-UniRule"/>
</dbReference>
<dbReference type="Proteomes" id="UP000124694">
    <property type="component" value="Genome"/>
</dbReference>
<keyword evidence="2 8" id="KW-0813">Transport</keyword>
<protein>
    <recommendedName>
        <fullName evidence="1 8">Protein Rev</fullName>
    </recommendedName>
    <alternativeName>
        <fullName evidence="8">ART/TRS</fullName>
    </alternativeName>
    <alternativeName>
        <fullName evidence="8">Anti-repression transactivator</fullName>
    </alternativeName>
    <alternativeName>
        <fullName evidence="7 8">Regulator of expression of viral proteins</fullName>
    </alternativeName>
</protein>
<feature type="modified residue" description="Phosphoserine; by host" evidence="8">
    <location>
        <position position="92"/>
    </location>
</feature>
<evidence type="ECO:0000256" key="6">
    <source>
        <dbReference type="ARBA" id="ARBA00023200"/>
    </source>
</evidence>
<evidence type="ECO:0000256" key="4">
    <source>
        <dbReference type="ARBA" id="ARBA00022816"/>
    </source>
</evidence>
<dbReference type="EMBL" id="AY169807">
    <property type="protein sequence ID" value="AAO47142.1"/>
    <property type="molecule type" value="Genomic_RNA"/>
</dbReference>
<keyword evidence="8" id="KW-0597">Phosphoprotein</keyword>
<comment type="domain">
    <text evidence="8">The RNA-binding motif binds to the RRE, a 240 bp stem-and-loop structure present in incompletely spliced viral pre-mRNAs. This region also contains the NLS which mediates nuclear localization via KPNB1 binding and, when the N-terminal sequence is present, nucleolar targeting. These overlapping functions prevent Rev bound to RRE from undesirable return to the nucleus. When Rev binds the RRE, the NLS becomes masked while the NES remains accessible. The leucine-rich NES mediates binding to human XPO1.</text>
</comment>
<dbReference type="HAMAP" id="MF_04077">
    <property type="entry name" value="REV_HIV1"/>
    <property type="match status" value="1"/>
</dbReference>
<sequence length="104" mass="11856">MAGRSDDDVQPLLQAVRIIKILYQSNPHPSPIGSRNARKNRRRRWRRRQAQIDSIAARVLATVVHGPEDNNLVELPPLEQLSIRDPEGDQPSETWTVDSRAEDN</sequence>
<proteinExistence type="inferred from homology"/>
<comment type="PTM">
    <text evidence="8">Asymmetrically arginine dimethylated at one site by host PRMT6. Methylation impairs the RNA-binding activity and export of viral RNA from the nucleus to the cytoplasm.</text>
</comment>
<evidence type="ECO:0000256" key="10">
    <source>
        <dbReference type="SAM" id="MobiDB-lite"/>
    </source>
</evidence>
<feature type="region of interest" description="Homomultimerization" evidence="8">
    <location>
        <begin position="18"/>
        <end position="26"/>
    </location>
</feature>
<comment type="PTM">
    <text evidence="8">Phosphorylated by protein kinase CK2. Presence of, and maybe binding to the N-terminus of the regulatory beta subunit of CK2 is necessary for CK2-mediated Rev's phosphorylation.</text>
</comment>
<dbReference type="Gene3D" id="6.10.140.630">
    <property type="match status" value="1"/>
</dbReference>
<keyword evidence="6 8" id="KW-1035">Host cytoplasm</keyword>
<comment type="subcellular location">
    <subcellularLocation>
        <location evidence="8 9">Host cytoplasm</location>
    </subcellularLocation>
    <subcellularLocation>
        <location evidence="8 9">Host nucleus</location>
        <location evidence="8 9">Host nucleolus</location>
    </subcellularLocation>
    <text evidence="8">The presence of both nuclear import and nuclear export signals leads to continuous shuttling between the nucleus and cytoplasm.</text>
</comment>
<dbReference type="GO" id="GO:0030430">
    <property type="term" value="C:host cell cytoplasm"/>
    <property type="evidence" value="ECO:0007669"/>
    <property type="project" value="UniProtKB-SubCell"/>
</dbReference>
<feature type="short sequence motif" description="Nuclear export signal and binding to XPO1" evidence="8">
    <location>
        <begin position="73"/>
        <end position="84"/>
    </location>
</feature>
<feature type="modified residue" description="Phosphoserine; by host CK2" evidence="8">
    <location>
        <position position="5"/>
    </location>
</feature>
<comment type="subunit">
    <text evidence="8">Homomultimer; when bound to the RRE. Multimeric assembly is essential for activity and may involve XPO1. Binds to human KPNB1, XPO1, TNPO1, RANBP5 and IPO7. Interacts with the viral Integrase. Interacts with human KHDRBS1. Interacts with human NAP1; this interaction decreases Rev multimerization and stimulates its activity. Interacts with human DEAD-box helicases DDX3 and DDX24; these interactions may serve for viral RNA export to the cytoplasm and packaging, respectively. Interacts with human PSIP1; this interaction may inhibit HIV-1 DNA integration by promoting dissociation of the Integrase-LEDGF/p75 complex.</text>
</comment>
<dbReference type="GO" id="GO:0016032">
    <property type="term" value="P:viral process"/>
    <property type="evidence" value="ECO:0007669"/>
    <property type="project" value="UniProtKB-UniRule"/>
</dbReference>
<accession>Q6Y8Z8</accession>
<feature type="modified residue" description="Phosphoserine; by host" evidence="8">
    <location>
        <position position="99"/>
    </location>
</feature>
<dbReference type="Pfam" id="PF00424">
    <property type="entry name" value="REV"/>
    <property type="match status" value="1"/>
</dbReference>
<keyword evidence="3 8" id="KW-1048">Host nucleus</keyword>
<evidence type="ECO:0000256" key="1">
    <source>
        <dbReference type="ARBA" id="ARBA00020269"/>
    </source>
</evidence>
<reference evidence="11 12" key="1">
    <citation type="journal article" date="2003" name="AIDS Res. Hum. Retroviruses">
        <title>Near full-length genomes of 15 HIV type 1 group O isolates.</title>
        <authorList>
            <person name="Yamaguchi J."/>
            <person name="Bodelle P."/>
            <person name="Kaptue L."/>
            <person name="Zekeng L."/>
            <person name="Gurtler L.G."/>
            <person name="Devare S.G."/>
            <person name="Brennan C.A."/>
        </authorList>
    </citation>
    <scope>NUCLEOTIDE SEQUENCE [LARGE SCALE GENOMIC DNA]</scope>
    <source>
        <strain evidence="11">98CMABB141</strain>
    </source>
</reference>
<comment type="miscellaneous">
    <text evidence="8">HIV-1 lineages are divided in three main groups, M (for Major), O (for Outlier), and N (for New, or Non-M, Non-O). The vast majority of strains found worldwide belong to the group M. Group O seems to be endemic to and largely confined to Cameroon and neighboring countries in West Central Africa, where these viruses represent a small minority of HIV-1 strains. The group N is represented by a limited number of isolates from Cameroonian persons. The group M is further subdivided in 9 clades or subtypes (A to D, F to H, J and K).</text>
</comment>
<evidence type="ECO:0000256" key="8">
    <source>
        <dbReference type="HAMAP-Rule" id="MF_04077"/>
    </source>
</evidence>
<dbReference type="InterPro" id="IPR000625">
    <property type="entry name" value="REV_protein"/>
</dbReference>
<organism evidence="11 12">
    <name type="scientific">Human immunodeficiency virus type 1</name>
    <name type="common">HIV-1</name>
    <dbReference type="NCBI Taxonomy" id="11676"/>
    <lineage>
        <taxon>Viruses</taxon>
        <taxon>Riboviria</taxon>
        <taxon>Pararnavirae</taxon>
        <taxon>Artverviricota</taxon>
        <taxon>Revtraviricetes</taxon>
        <taxon>Ortervirales</taxon>
        <taxon>Retroviridae</taxon>
        <taxon>Orthoretrovirinae</taxon>
        <taxon>Lentivirus</taxon>
        <taxon>Lentivirus humimdef1</taxon>
    </lineage>
</organism>
<feature type="short sequence motif" description="Nuclear localization signal and RNA-binding (RRE)" evidence="8">
    <location>
        <begin position="34"/>
        <end position="50"/>
    </location>
</feature>
<gene>
    <name evidence="8 9 11" type="primary">rev</name>
</gene>
<dbReference type="GO" id="GO:0044196">
    <property type="term" value="C:host cell nucleolus"/>
    <property type="evidence" value="ECO:0007669"/>
    <property type="project" value="UniProtKB-SubCell"/>
</dbReference>
<evidence type="ECO:0000256" key="2">
    <source>
        <dbReference type="ARBA" id="ARBA00022448"/>
    </source>
</evidence>
<evidence type="ECO:0000256" key="7">
    <source>
        <dbReference type="ARBA" id="ARBA00031496"/>
    </source>
</evidence>
<feature type="region of interest" description="Disordered" evidence="10">
    <location>
        <begin position="25"/>
        <end position="48"/>
    </location>
</feature>
<evidence type="ECO:0000313" key="12">
    <source>
        <dbReference type="Proteomes" id="UP000124694"/>
    </source>
</evidence>
<keyword evidence="5 8" id="KW-0694">RNA-binding</keyword>
<comment type="caution">
    <text evidence="8">Lacks conserved residue(s) required for the propagation of feature annotation.</text>
</comment>
<dbReference type="GO" id="GO:0003700">
    <property type="term" value="F:DNA-binding transcription factor activity"/>
    <property type="evidence" value="ECO:0007669"/>
    <property type="project" value="UniProtKB-UniRule"/>
</dbReference>
<evidence type="ECO:0000256" key="5">
    <source>
        <dbReference type="ARBA" id="ARBA00022884"/>
    </source>
</evidence>
<comment type="function">
    <text evidence="8">Escorts unspliced or incompletely spliced viral pre-mRNAs (late transcripts) out of the nucleus of infected cells. These pre-mRNAs carry a recognition sequence called Rev responsive element (RRE) located in the env gene, that is not present in fully spliced viral mRNAs (early transcripts). This function is essential since most viral proteins are translated from unspliced or partially spliced pre-mRNAs which cannot exit the nucleus by the pathway used by fully processed cellular mRNAs. Rev itself is translated from a fully spliced mRNA that readily exits the nucleus. Rev's nuclear localization signal (NLS) binds directly to KPNB1/Importin beta-1 without previous binding to KPNA1/Importin alpha-1. KPNB1 binds to the GDP bound form of RAN (Ran-GDP) and targets Rev to the nucleus. In the nucleus, the conversion from Ran-GDP to Ran-GTP dissociates Rev from KPNB1 and allows Rev's binding to the RRE in viral pre-mRNAs. Rev multimerization on the RRE via cooperative assembly exposes its nuclear export signal (NES) to the surface. Rev can then form a complex with XPO1/CRM1 and Ran-GTP, leading to nuclear export of the complex. Conversion from Ran-GTP to Ran-GDP mediates dissociation of the Rev/RRE/XPO1/RAN complex, so that Rev can return to the nucleus for a subsequent round of export. Beside KPNB1, also seems to interact with TNPO1/Transportin-1, RANBP5/IPO5 and IPO7/RANBP7 for nuclear import. The nucleoporin-like HRB/RIP is an essential cofactor that probably indirectly interacts with Rev to release HIV RNAs from the perinuclear region to the cytoplasm.</text>
</comment>
<evidence type="ECO:0000256" key="3">
    <source>
        <dbReference type="ARBA" id="ARBA00022562"/>
    </source>
</evidence>
<feature type="compositionally biased region" description="Basic residues" evidence="10">
    <location>
        <begin position="36"/>
        <end position="48"/>
    </location>
</feature>
<keyword evidence="8" id="KW-0945">Host-virus interaction</keyword>
<organismHost>
    <name type="scientific">Homo sapiens</name>
    <name type="common">Human</name>
    <dbReference type="NCBI Taxonomy" id="9606"/>
</organismHost>
<keyword evidence="4 8" id="KW-0509">mRNA transport</keyword>
<keyword evidence="8" id="KW-0488">Methylation</keyword>